<evidence type="ECO:0000313" key="6">
    <source>
        <dbReference type="EMBL" id="RHN49859.1"/>
    </source>
</evidence>
<evidence type="ECO:0000313" key="8">
    <source>
        <dbReference type="Proteomes" id="UP000002051"/>
    </source>
</evidence>
<dbReference type="Gene3D" id="2.120.10.30">
    <property type="entry name" value="TolB, C-terminal domain"/>
    <property type="match status" value="1"/>
</dbReference>
<sequence>MTRKCFMLFFAFIVLLGLLSPTSATPPPAKIVTGVVSNVVSSLLKWIWSLKSKPKVKVPVQHSRSMVKFESGYNVETIFDGSKLGIEPHSIEISQDGEYLVLDSENSNIYKISSPMSRYSKPKLLAGSSEGYIGHIDGRSRDARLNHPKGLTVDDSGNIYIADTLNMAIRKISDEGVTTIAGGGKRGQLGGHVDGPSEDAKFSNDFDLIYARSSCSLLVDDRGNQAIREIQLNQDDCITSTTTTNDEYEYDNSFPLGIAALVSAGFFGYMLALLKRRVTDMFSSSDDSRAHIRTKGTPFASQQRPPPKSVRPPLIPNEDEFEKHDEGFFVSLGRLLVNSSSSMGEIFLSLFLGSKRKPLSYHQYQQHQQQYHYANRQHSNSWPMQESFVIPDGDEPPPNMETKTPTQRKTYPYTNKELEMLEKTRDNGFYETNIFPPPVPINRQTESTISKHNRAYLNMLDKSYDHEQLQQHHHHHHQEQQQHQNHHQQPQHSKVQSHYSSTTPSSYYEKNCETNEIVFGAVQEHDGRREAMVIKAVDYGDPKFSHHNIRPRLNYVGYSHNY</sequence>
<organism evidence="5 8">
    <name type="scientific">Medicago truncatula</name>
    <name type="common">Barrel medic</name>
    <name type="synonym">Medicago tribuloides</name>
    <dbReference type="NCBI Taxonomy" id="3880"/>
    <lineage>
        <taxon>Eukaryota</taxon>
        <taxon>Viridiplantae</taxon>
        <taxon>Streptophyta</taxon>
        <taxon>Embryophyta</taxon>
        <taxon>Tracheophyta</taxon>
        <taxon>Spermatophyta</taxon>
        <taxon>Magnoliopsida</taxon>
        <taxon>eudicotyledons</taxon>
        <taxon>Gunneridae</taxon>
        <taxon>Pentapetalae</taxon>
        <taxon>rosids</taxon>
        <taxon>fabids</taxon>
        <taxon>Fabales</taxon>
        <taxon>Fabaceae</taxon>
        <taxon>Papilionoideae</taxon>
        <taxon>50 kb inversion clade</taxon>
        <taxon>NPAAA clade</taxon>
        <taxon>Hologalegina</taxon>
        <taxon>IRL clade</taxon>
        <taxon>Trifolieae</taxon>
        <taxon>Medicago</taxon>
    </lineage>
</organism>
<dbReference type="InterPro" id="IPR001258">
    <property type="entry name" value="NHL_repeat"/>
</dbReference>
<keyword evidence="3" id="KW-1133">Transmembrane helix</keyword>
<keyword evidence="8" id="KW-1185">Reference proteome</keyword>
<reference evidence="5 8" key="2">
    <citation type="journal article" date="2014" name="BMC Genomics">
        <title>An improved genome release (version Mt4.0) for the model legume Medicago truncatula.</title>
        <authorList>
            <person name="Tang H."/>
            <person name="Krishnakumar V."/>
            <person name="Bidwell S."/>
            <person name="Rosen B."/>
            <person name="Chan A."/>
            <person name="Zhou S."/>
            <person name="Gentzbittel L."/>
            <person name="Childs K.L."/>
            <person name="Yandell M."/>
            <person name="Gundlach H."/>
            <person name="Mayer K.F."/>
            <person name="Schwartz D.C."/>
            <person name="Town C.D."/>
        </authorList>
    </citation>
    <scope>GENOME REANNOTATION</scope>
    <source>
        <strain evidence="5">A17</strain>
        <strain evidence="7 8">cv. Jemalong A17</strain>
    </source>
</reference>
<reference evidence="5 8" key="1">
    <citation type="journal article" date="2011" name="Nature">
        <title>The Medicago genome provides insight into the evolution of rhizobial symbioses.</title>
        <authorList>
            <person name="Young N.D."/>
            <person name="Debelle F."/>
            <person name="Oldroyd G.E."/>
            <person name="Geurts R."/>
            <person name="Cannon S.B."/>
            <person name="Udvardi M.K."/>
            <person name="Benedito V.A."/>
            <person name="Mayer K.F."/>
            <person name="Gouzy J."/>
            <person name="Schoof H."/>
            <person name="Van de Peer Y."/>
            <person name="Proost S."/>
            <person name="Cook D.R."/>
            <person name="Meyers B.C."/>
            <person name="Spannagl M."/>
            <person name="Cheung F."/>
            <person name="De Mita S."/>
            <person name="Krishnakumar V."/>
            <person name="Gundlach H."/>
            <person name="Zhou S."/>
            <person name="Mudge J."/>
            <person name="Bharti A.K."/>
            <person name="Murray J.D."/>
            <person name="Naoumkina M.A."/>
            <person name="Rosen B."/>
            <person name="Silverstein K.A."/>
            <person name="Tang H."/>
            <person name="Rombauts S."/>
            <person name="Zhao P.X."/>
            <person name="Zhou P."/>
            <person name="Barbe V."/>
            <person name="Bardou P."/>
            <person name="Bechner M."/>
            <person name="Bellec A."/>
            <person name="Berger A."/>
            <person name="Berges H."/>
            <person name="Bidwell S."/>
            <person name="Bisseling T."/>
            <person name="Choisne N."/>
            <person name="Couloux A."/>
            <person name="Denny R."/>
            <person name="Deshpande S."/>
            <person name="Dai X."/>
            <person name="Doyle J.J."/>
            <person name="Dudez A.M."/>
            <person name="Farmer A.D."/>
            <person name="Fouteau S."/>
            <person name="Franken C."/>
            <person name="Gibelin C."/>
            <person name="Gish J."/>
            <person name="Goldstein S."/>
            <person name="Gonzalez A.J."/>
            <person name="Green P.J."/>
            <person name="Hallab A."/>
            <person name="Hartog M."/>
            <person name="Hua A."/>
            <person name="Humphray S.J."/>
            <person name="Jeong D.H."/>
            <person name="Jing Y."/>
            <person name="Jocker A."/>
            <person name="Kenton S.M."/>
            <person name="Kim D.J."/>
            <person name="Klee K."/>
            <person name="Lai H."/>
            <person name="Lang C."/>
            <person name="Lin S."/>
            <person name="Macmil S.L."/>
            <person name="Magdelenat G."/>
            <person name="Matthews L."/>
            <person name="McCorrison J."/>
            <person name="Monaghan E.L."/>
            <person name="Mun J.H."/>
            <person name="Najar F.Z."/>
            <person name="Nicholson C."/>
            <person name="Noirot C."/>
            <person name="O'Bleness M."/>
            <person name="Paule C.R."/>
            <person name="Poulain J."/>
            <person name="Prion F."/>
            <person name="Qin B."/>
            <person name="Qu C."/>
            <person name="Retzel E.F."/>
            <person name="Riddle C."/>
            <person name="Sallet E."/>
            <person name="Samain S."/>
            <person name="Samson N."/>
            <person name="Sanders I."/>
            <person name="Saurat O."/>
            <person name="Scarpelli C."/>
            <person name="Schiex T."/>
            <person name="Segurens B."/>
            <person name="Severin A.J."/>
            <person name="Sherrier D.J."/>
            <person name="Shi R."/>
            <person name="Sims S."/>
            <person name="Singer S.R."/>
            <person name="Sinharoy S."/>
            <person name="Sterck L."/>
            <person name="Viollet A."/>
            <person name="Wang B.B."/>
            <person name="Wang K."/>
            <person name="Wang M."/>
            <person name="Wang X."/>
            <person name="Warfsmann J."/>
            <person name="Weissenbach J."/>
            <person name="White D.D."/>
            <person name="White J.D."/>
            <person name="Wiley G.B."/>
            <person name="Wincker P."/>
            <person name="Xing Y."/>
            <person name="Yang L."/>
            <person name="Yao Z."/>
            <person name="Ying F."/>
            <person name="Zhai J."/>
            <person name="Zhou L."/>
            <person name="Zuber A."/>
            <person name="Denarie J."/>
            <person name="Dixon R.A."/>
            <person name="May G.D."/>
            <person name="Schwartz D.C."/>
            <person name="Rogers J."/>
            <person name="Quetier F."/>
            <person name="Town C.D."/>
            <person name="Roe B.A."/>
        </authorList>
    </citation>
    <scope>NUCLEOTIDE SEQUENCE [LARGE SCALE GENOMIC DNA]</scope>
    <source>
        <strain evidence="5">A17</strain>
        <strain evidence="7 8">cv. Jemalong A17</strain>
    </source>
</reference>
<dbReference type="Proteomes" id="UP000265566">
    <property type="component" value="Chromosome 6"/>
</dbReference>
<dbReference type="EMBL" id="PSQE01000006">
    <property type="protein sequence ID" value="RHN49859.1"/>
    <property type="molecule type" value="Genomic_DNA"/>
</dbReference>
<dbReference type="EMBL" id="CM001222">
    <property type="protein sequence ID" value="KEH24879.1"/>
    <property type="molecule type" value="Genomic_DNA"/>
</dbReference>
<protein>
    <submittedName>
        <fullName evidence="5">NHL repeat protein</fullName>
    </submittedName>
    <submittedName>
        <fullName evidence="6">Putative transcription factor WD40-like family</fullName>
    </submittedName>
</protein>
<reference evidence="7" key="3">
    <citation type="submission" date="2015-04" db="UniProtKB">
        <authorList>
            <consortium name="EnsemblPlants"/>
        </authorList>
    </citation>
    <scope>IDENTIFICATION</scope>
    <source>
        <strain evidence="7">cv. Jemalong A17</strain>
    </source>
</reference>
<feature type="transmembrane region" description="Helical" evidence="3">
    <location>
        <begin position="254"/>
        <end position="274"/>
    </location>
</feature>
<feature type="region of interest" description="Disordered" evidence="2">
    <location>
        <begin position="466"/>
        <end position="507"/>
    </location>
</feature>
<feature type="signal peptide" evidence="4">
    <location>
        <begin position="1"/>
        <end position="24"/>
    </location>
</feature>
<dbReference type="Pfam" id="PF01436">
    <property type="entry name" value="NHL"/>
    <property type="match status" value="1"/>
</dbReference>
<accession>A0A072U590</accession>
<evidence type="ECO:0000256" key="2">
    <source>
        <dbReference type="SAM" id="MobiDB-lite"/>
    </source>
</evidence>
<dbReference type="EnsemblPlants" id="KEH24879">
    <property type="protein sequence ID" value="KEH24879"/>
    <property type="gene ID" value="MTR_6g007720"/>
</dbReference>
<dbReference type="InterPro" id="IPR011042">
    <property type="entry name" value="6-blade_b-propeller_TolB-like"/>
</dbReference>
<evidence type="ECO:0000313" key="7">
    <source>
        <dbReference type="EnsemblPlants" id="KEH24879"/>
    </source>
</evidence>
<reference evidence="6" key="4">
    <citation type="journal article" date="2018" name="Nat. Plants">
        <title>Whole-genome landscape of Medicago truncatula symbiotic genes.</title>
        <authorList>
            <person name="Pecrix Y."/>
            <person name="Gamas P."/>
            <person name="Carrere S."/>
        </authorList>
    </citation>
    <scope>NUCLEOTIDE SEQUENCE</scope>
    <source>
        <tissue evidence="6">Leaves</tissue>
    </source>
</reference>
<keyword evidence="3" id="KW-0812">Transmembrane</keyword>
<evidence type="ECO:0000256" key="4">
    <source>
        <dbReference type="SAM" id="SignalP"/>
    </source>
</evidence>
<feature type="region of interest" description="Disordered" evidence="2">
    <location>
        <begin position="289"/>
        <end position="310"/>
    </location>
</feature>
<dbReference type="STRING" id="3880.A0A072U590"/>
<evidence type="ECO:0000313" key="5">
    <source>
        <dbReference type="EMBL" id="KEH24879.1"/>
    </source>
</evidence>
<evidence type="ECO:0000256" key="1">
    <source>
        <dbReference type="ARBA" id="ARBA00022737"/>
    </source>
</evidence>
<proteinExistence type="predicted"/>
<dbReference type="OrthoDB" id="342730at2759"/>
<keyword evidence="1" id="KW-0677">Repeat</keyword>
<dbReference type="SUPFAM" id="SSF101898">
    <property type="entry name" value="NHL repeat"/>
    <property type="match status" value="1"/>
</dbReference>
<dbReference type="Gramene" id="rna34083">
    <property type="protein sequence ID" value="RHN49859.1"/>
    <property type="gene ID" value="gene34083"/>
</dbReference>
<evidence type="ECO:0000256" key="3">
    <source>
        <dbReference type="SAM" id="Phobius"/>
    </source>
</evidence>
<keyword evidence="4" id="KW-0732">Signal</keyword>
<dbReference type="PANTHER" id="PTHR13833">
    <property type="match status" value="1"/>
</dbReference>
<dbReference type="HOGENOM" id="CLU_029743_2_0_1"/>
<gene>
    <name evidence="7" type="primary">25495203</name>
    <name evidence="5" type="ordered locus">MTR_6g007720</name>
    <name evidence="6" type="ORF">MtrunA17_Chr6g0451131</name>
</gene>
<name>A0A072U590_MEDTR</name>
<dbReference type="Proteomes" id="UP000002051">
    <property type="component" value="Chromosome 6"/>
</dbReference>
<feature type="compositionally biased region" description="Low complexity" evidence="2">
    <location>
        <begin position="481"/>
        <end position="507"/>
    </location>
</feature>
<keyword evidence="3" id="KW-0472">Membrane</keyword>
<dbReference type="PANTHER" id="PTHR13833:SF78">
    <property type="entry name" value="POTASSIUM TRANSPORTER"/>
    <property type="match status" value="1"/>
</dbReference>
<feature type="chain" id="PRO_5014499292" evidence="4">
    <location>
        <begin position="25"/>
        <end position="562"/>
    </location>
</feature>
<dbReference type="KEGG" id="mtr:25495203"/>
<dbReference type="AlphaFoldDB" id="A0A072U590"/>